<dbReference type="PANTHER" id="PTHR43737:SF1">
    <property type="entry name" value="DUF1501 DOMAIN-CONTAINING PROTEIN"/>
    <property type="match status" value="1"/>
</dbReference>
<sequence length="451" mass="48595">MNRPFRDLPVTRRQWMRMGALGAAAVSCSGWIEALAAGSASDPARRRSCILLWMNGGPSQMDTFDLKPGHKNGGPFGEVETTVPGIRISEHLPKLARKMDDLAIIRSMSTKEGDHGRASYHLRTGYMPTGPIAYPTLGSLVSKELADPTLELPGFVSIAPFRGLNPAAYAPGFLGHRFAPLIVGESDFGRVVPGGDGAEALKVKDLSPPAGVDLRRADARLGLLADVRDPFLDLRPGDAAYSHRTAYEDAVTMMRSDAVKAFELEDEPDLLRDSYGRNTFGQGCLLARRLVERGVPFVEVTLNGVDGNNILGWDTHQDNFEAVRRLSEVLDPAWATLMEDLKARGLLESTLVVWMGEFGRTPMINGSNGRDHYPNAWSAVVGGGGIAGGQVIGSTTADGTEVEDRPVAVPDLLATACLAMGLDPMAQNMSNLGRPIRFVDPEAKPIREVLA</sequence>
<name>A0A518GZT0_9BACT</name>
<dbReference type="InterPro" id="IPR010869">
    <property type="entry name" value="DUF1501"/>
</dbReference>
<dbReference type="AlphaFoldDB" id="A0A518GZT0"/>
<dbReference type="KEGG" id="tpla:ElP_19730"/>
<dbReference type="InterPro" id="IPR017850">
    <property type="entry name" value="Alkaline_phosphatase_core_sf"/>
</dbReference>
<dbReference type="OrthoDB" id="127333at2"/>
<reference evidence="1 2" key="1">
    <citation type="submission" date="2019-02" db="EMBL/GenBank/DDBJ databases">
        <title>Deep-cultivation of Planctomycetes and their phenomic and genomic characterization uncovers novel biology.</title>
        <authorList>
            <person name="Wiegand S."/>
            <person name="Jogler M."/>
            <person name="Boedeker C."/>
            <person name="Pinto D."/>
            <person name="Vollmers J."/>
            <person name="Rivas-Marin E."/>
            <person name="Kohn T."/>
            <person name="Peeters S.H."/>
            <person name="Heuer A."/>
            <person name="Rast P."/>
            <person name="Oberbeckmann S."/>
            <person name="Bunk B."/>
            <person name="Jeske O."/>
            <person name="Meyerdierks A."/>
            <person name="Storesund J.E."/>
            <person name="Kallscheuer N."/>
            <person name="Luecker S."/>
            <person name="Lage O.M."/>
            <person name="Pohl T."/>
            <person name="Merkel B.J."/>
            <person name="Hornburger P."/>
            <person name="Mueller R.-W."/>
            <person name="Bruemmer F."/>
            <person name="Labrenz M."/>
            <person name="Spormann A.M."/>
            <person name="Op den Camp H."/>
            <person name="Overmann J."/>
            <person name="Amann R."/>
            <person name="Jetten M.S.M."/>
            <person name="Mascher T."/>
            <person name="Medema M.H."/>
            <person name="Devos D.P."/>
            <person name="Kaster A.-K."/>
            <person name="Ovreas L."/>
            <person name="Rohde M."/>
            <person name="Galperin M.Y."/>
            <person name="Jogler C."/>
        </authorList>
    </citation>
    <scope>NUCLEOTIDE SEQUENCE [LARGE SCALE GENOMIC DNA]</scope>
    <source>
        <strain evidence="1 2">ElP</strain>
    </source>
</reference>
<dbReference type="PROSITE" id="PS51257">
    <property type="entry name" value="PROKAR_LIPOPROTEIN"/>
    <property type="match status" value="1"/>
</dbReference>
<dbReference type="Gene3D" id="3.40.720.10">
    <property type="entry name" value="Alkaline Phosphatase, subunit A"/>
    <property type="match status" value="1"/>
</dbReference>
<keyword evidence="2" id="KW-1185">Reference proteome</keyword>
<dbReference type="PROSITE" id="PS51318">
    <property type="entry name" value="TAT"/>
    <property type="match status" value="1"/>
</dbReference>
<dbReference type="InterPro" id="IPR006311">
    <property type="entry name" value="TAT_signal"/>
</dbReference>
<dbReference type="EMBL" id="CP036426">
    <property type="protein sequence ID" value="QDV34091.1"/>
    <property type="molecule type" value="Genomic_DNA"/>
</dbReference>
<dbReference type="PANTHER" id="PTHR43737">
    <property type="entry name" value="BLL7424 PROTEIN"/>
    <property type="match status" value="1"/>
</dbReference>
<protein>
    <recommendedName>
        <fullName evidence="3">DUF1501 domain-containing protein</fullName>
    </recommendedName>
</protein>
<evidence type="ECO:0000313" key="2">
    <source>
        <dbReference type="Proteomes" id="UP000317835"/>
    </source>
</evidence>
<proteinExistence type="predicted"/>
<evidence type="ECO:0008006" key="3">
    <source>
        <dbReference type="Google" id="ProtNLM"/>
    </source>
</evidence>
<gene>
    <name evidence="1" type="ORF">ElP_19730</name>
</gene>
<organism evidence="1 2">
    <name type="scientific">Tautonia plasticadhaerens</name>
    <dbReference type="NCBI Taxonomy" id="2527974"/>
    <lineage>
        <taxon>Bacteria</taxon>
        <taxon>Pseudomonadati</taxon>
        <taxon>Planctomycetota</taxon>
        <taxon>Planctomycetia</taxon>
        <taxon>Isosphaerales</taxon>
        <taxon>Isosphaeraceae</taxon>
        <taxon>Tautonia</taxon>
    </lineage>
</organism>
<evidence type="ECO:0000313" key="1">
    <source>
        <dbReference type="EMBL" id="QDV34091.1"/>
    </source>
</evidence>
<dbReference type="Proteomes" id="UP000317835">
    <property type="component" value="Chromosome"/>
</dbReference>
<dbReference type="SUPFAM" id="SSF53649">
    <property type="entry name" value="Alkaline phosphatase-like"/>
    <property type="match status" value="1"/>
</dbReference>
<accession>A0A518GZT0</accession>
<dbReference type="Pfam" id="PF07394">
    <property type="entry name" value="DUF1501"/>
    <property type="match status" value="1"/>
</dbReference>
<dbReference type="RefSeq" id="WP_145268728.1">
    <property type="nucleotide sequence ID" value="NZ_CP036426.1"/>
</dbReference>